<feature type="signal peptide" evidence="1">
    <location>
        <begin position="1"/>
        <end position="32"/>
    </location>
</feature>
<evidence type="ECO:0000313" key="2">
    <source>
        <dbReference type="EMBL" id="ADJ23472.1"/>
    </source>
</evidence>
<dbReference type="OrthoDB" id="8450529at2"/>
<dbReference type="HOGENOM" id="CLU_169585_1_0_5"/>
<feature type="chain" id="PRO_5003116594" description="Cysteine rich repeat protein" evidence="1">
    <location>
        <begin position="33"/>
        <end position="101"/>
    </location>
</feature>
<accession>D8JYM0</accession>
<proteinExistence type="predicted"/>
<gene>
    <name evidence="2" type="ordered locus">Hden_1665</name>
</gene>
<keyword evidence="1" id="KW-0732">Signal</keyword>
<dbReference type="Proteomes" id="UP000002033">
    <property type="component" value="Chromosome"/>
</dbReference>
<reference evidence="3" key="1">
    <citation type="journal article" date="2011" name="J. Bacteriol.">
        <title>Genome sequences of eight morphologically diverse alphaproteobacteria.</title>
        <authorList>
            <consortium name="US DOE Joint Genome Institute"/>
            <person name="Brown P.J."/>
            <person name="Kysela D.T."/>
            <person name="Buechlein A."/>
            <person name="Hemmerich C."/>
            <person name="Brun Y.V."/>
        </authorList>
    </citation>
    <scope>NUCLEOTIDE SEQUENCE [LARGE SCALE GENOMIC DNA]</scope>
    <source>
        <strain evidence="3">ATCC 51888 / DSM 1869 / NCIB 11706 / TK 0415</strain>
    </source>
</reference>
<dbReference type="AlphaFoldDB" id="D8JYM0"/>
<evidence type="ECO:0008006" key="4">
    <source>
        <dbReference type="Google" id="ProtNLM"/>
    </source>
</evidence>
<dbReference type="KEGG" id="hdn:Hden_1665"/>
<evidence type="ECO:0000256" key="1">
    <source>
        <dbReference type="SAM" id="SignalP"/>
    </source>
</evidence>
<evidence type="ECO:0000313" key="3">
    <source>
        <dbReference type="Proteomes" id="UP000002033"/>
    </source>
</evidence>
<name>D8JYM0_HYPDA</name>
<protein>
    <recommendedName>
        <fullName evidence="4">Cysteine rich repeat protein</fullName>
    </recommendedName>
</protein>
<dbReference type="STRING" id="582899.Hden_1665"/>
<keyword evidence="3" id="KW-1185">Reference proteome</keyword>
<organism evidence="2 3">
    <name type="scientific">Hyphomicrobium denitrificans (strain ATCC 51888 / DSM 1869 / NCIMB 11706 / TK 0415)</name>
    <dbReference type="NCBI Taxonomy" id="582899"/>
    <lineage>
        <taxon>Bacteria</taxon>
        <taxon>Pseudomonadati</taxon>
        <taxon>Pseudomonadota</taxon>
        <taxon>Alphaproteobacteria</taxon>
        <taxon>Hyphomicrobiales</taxon>
        <taxon>Hyphomicrobiaceae</taxon>
        <taxon>Hyphomicrobium</taxon>
    </lineage>
</organism>
<sequence precursor="true">MASKRSFKTMKAVLTSAIALGGAAVTANDALAVSLSVQLACATDYYAHCSAYSPDSPQVRSCMRAAGSNLSKRCVNALVAAGEVSAAEVARRRGTAQTASR</sequence>
<dbReference type="RefSeq" id="WP_013215631.1">
    <property type="nucleotide sequence ID" value="NC_014313.1"/>
</dbReference>
<dbReference type="EMBL" id="CP002083">
    <property type="protein sequence ID" value="ADJ23472.1"/>
    <property type="molecule type" value="Genomic_DNA"/>
</dbReference>